<evidence type="ECO:0000313" key="2">
    <source>
        <dbReference type="Proteomes" id="UP000824073"/>
    </source>
</evidence>
<dbReference type="Proteomes" id="UP000824073">
    <property type="component" value="Unassembled WGS sequence"/>
</dbReference>
<name>A0A9D1ITX9_9CLOT</name>
<accession>A0A9D1ITX9</accession>
<protein>
    <submittedName>
        <fullName evidence="1">Uncharacterized protein</fullName>
    </submittedName>
</protein>
<dbReference type="AlphaFoldDB" id="A0A9D1ITX9"/>
<dbReference type="EMBL" id="DVMR01000001">
    <property type="protein sequence ID" value="HIU42691.1"/>
    <property type="molecule type" value="Genomic_DNA"/>
</dbReference>
<evidence type="ECO:0000313" key="1">
    <source>
        <dbReference type="EMBL" id="HIU42691.1"/>
    </source>
</evidence>
<gene>
    <name evidence="1" type="ORF">IAB67_00145</name>
</gene>
<reference evidence="1" key="1">
    <citation type="submission" date="2020-10" db="EMBL/GenBank/DDBJ databases">
        <authorList>
            <person name="Gilroy R."/>
        </authorList>
    </citation>
    <scope>NUCLEOTIDE SEQUENCE</scope>
    <source>
        <strain evidence="1">CHK191-8634</strain>
    </source>
</reference>
<proteinExistence type="predicted"/>
<reference evidence="1" key="2">
    <citation type="journal article" date="2021" name="PeerJ">
        <title>Extensive microbial diversity within the chicken gut microbiome revealed by metagenomics and culture.</title>
        <authorList>
            <person name="Gilroy R."/>
            <person name="Ravi A."/>
            <person name="Getino M."/>
            <person name="Pursley I."/>
            <person name="Horton D.L."/>
            <person name="Alikhan N.F."/>
            <person name="Baker D."/>
            <person name="Gharbi K."/>
            <person name="Hall N."/>
            <person name="Watson M."/>
            <person name="Adriaenssens E.M."/>
            <person name="Foster-Nyarko E."/>
            <person name="Jarju S."/>
            <person name="Secka A."/>
            <person name="Antonio M."/>
            <person name="Oren A."/>
            <person name="Chaudhuri R.R."/>
            <person name="La Ragione R."/>
            <person name="Hildebrand F."/>
            <person name="Pallen M.J."/>
        </authorList>
    </citation>
    <scope>NUCLEOTIDE SEQUENCE</scope>
    <source>
        <strain evidence="1">CHK191-8634</strain>
    </source>
</reference>
<organism evidence="1 2">
    <name type="scientific">Candidatus Ventrousia excrementavium</name>
    <dbReference type="NCBI Taxonomy" id="2840961"/>
    <lineage>
        <taxon>Bacteria</taxon>
        <taxon>Bacillati</taxon>
        <taxon>Bacillota</taxon>
        <taxon>Clostridia</taxon>
        <taxon>Eubacteriales</taxon>
        <taxon>Clostridiaceae</taxon>
        <taxon>Clostridiaceae incertae sedis</taxon>
        <taxon>Candidatus Ventrousia</taxon>
    </lineage>
</organism>
<sequence length="109" mass="11899">QTLCVYSLGNFVSGQHRLDTMLGGMLWCELVFTPGEEGFAFENAGIMPVVTYFEGNGRAFDIIPLSDYTPEMAEKHGIANYDAPATVEALTELATRVLGEHVLTAEDIL</sequence>
<feature type="non-terminal residue" evidence="1">
    <location>
        <position position="1"/>
    </location>
</feature>
<comment type="caution">
    <text evidence="1">The sequence shown here is derived from an EMBL/GenBank/DDBJ whole genome shotgun (WGS) entry which is preliminary data.</text>
</comment>